<dbReference type="OrthoDB" id="287584at2"/>
<gene>
    <name evidence="1" type="ORF">ABT56_06840</name>
</gene>
<name>A0A0J1H6B1_9GAMM</name>
<dbReference type="Proteomes" id="UP000036097">
    <property type="component" value="Unassembled WGS sequence"/>
</dbReference>
<dbReference type="NCBIfam" id="TIGR02610">
    <property type="entry name" value="PHA_gran_rgn"/>
    <property type="match status" value="1"/>
</dbReference>
<reference evidence="1 2" key="1">
    <citation type="submission" date="2015-05" db="EMBL/GenBank/DDBJ databases">
        <title>Photobacterium galathea sp. nov.</title>
        <authorList>
            <person name="Machado H."/>
            <person name="Gram L."/>
        </authorList>
    </citation>
    <scope>NUCLEOTIDE SEQUENCE [LARGE SCALE GENOMIC DNA]</scope>
    <source>
        <strain evidence="1 2">CGMCC 1.12159</strain>
    </source>
</reference>
<protein>
    <recommendedName>
        <fullName evidence="3">Polyhydroxyalkanoic acid system protein</fullName>
    </recommendedName>
</protein>
<dbReference type="InterPro" id="IPR013433">
    <property type="entry name" value="PHA_gran_rgn"/>
</dbReference>
<evidence type="ECO:0000313" key="1">
    <source>
        <dbReference type="EMBL" id="KLV07244.1"/>
    </source>
</evidence>
<comment type="caution">
    <text evidence="1">The sequence shown here is derived from an EMBL/GenBank/DDBJ whole genome shotgun (WGS) entry which is preliminary data.</text>
</comment>
<evidence type="ECO:0008006" key="3">
    <source>
        <dbReference type="Google" id="ProtNLM"/>
    </source>
</evidence>
<dbReference type="AlphaFoldDB" id="A0A0J1H6B1"/>
<keyword evidence="2" id="KW-1185">Reference proteome</keyword>
<dbReference type="RefSeq" id="WP_047878097.1">
    <property type="nucleotide sequence ID" value="NZ_LDOT01000006.1"/>
</dbReference>
<accession>A0A0J1H6B1</accession>
<dbReference type="EMBL" id="LDOT01000006">
    <property type="protein sequence ID" value="KLV07244.1"/>
    <property type="molecule type" value="Genomic_DNA"/>
</dbReference>
<dbReference type="Pfam" id="PF09650">
    <property type="entry name" value="PHA_gran_rgn"/>
    <property type="match status" value="1"/>
</dbReference>
<evidence type="ECO:0000313" key="2">
    <source>
        <dbReference type="Proteomes" id="UP000036097"/>
    </source>
</evidence>
<dbReference type="PATRIC" id="fig|1195763.3.peg.1463"/>
<organism evidence="1 2">
    <name type="scientific">Photobacterium aquae</name>
    <dbReference type="NCBI Taxonomy" id="1195763"/>
    <lineage>
        <taxon>Bacteria</taxon>
        <taxon>Pseudomonadati</taxon>
        <taxon>Pseudomonadota</taxon>
        <taxon>Gammaproteobacteria</taxon>
        <taxon>Vibrionales</taxon>
        <taxon>Vibrionaceae</taxon>
        <taxon>Photobacterium</taxon>
    </lineage>
</organism>
<sequence>MTIYIERHHDKDQQDITSLTEKIAGELEQEFGLSWVWQENRLHINHASAKGYLHAEEGKITIQLQLGFAASLFAGAIEQNISERLDQLLLVG</sequence>
<proteinExistence type="predicted"/>